<keyword evidence="3 7" id="KW-0812">Transmembrane</keyword>
<keyword evidence="9" id="KW-1185">Reference proteome</keyword>
<keyword evidence="5 7" id="KW-0472">Membrane</keyword>
<dbReference type="EMBL" id="SACM01000002">
    <property type="protein sequence ID" value="RVT86066.1"/>
    <property type="molecule type" value="Genomic_DNA"/>
</dbReference>
<evidence type="ECO:0000256" key="5">
    <source>
        <dbReference type="ARBA" id="ARBA00023136"/>
    </source>
</evidence>
<sequence length="178" mass="19439">MPSQPPPDPGDAVSNRPQHSVRPDDPWAQSGLESEPVAPWTAQQVQALEARDPSRSPWWVVRVQALVGGLLALGWWLLGTEPASQVRSALWGAAAVVLPHAVMAWGLRRRAAVAAQALLQFLVWELVKVGLALAILVAAVWLVRDLSWPALLVALIACLKVHVWALWMFARPGQRTNP</sequence>
<dbReference type="AlphaFoldDB" id="A0A3S2UHI3"/>
<feature type="transmembrane region" description="Helical" evidence="7">
    <location>
        <begin position="119"/>
        <end position="142"/>
    </location>
</feature>
<dbReference type="OrthoDB" id="9154947at2"/>
<dbReference type="Pfam" id="PF03899">
    <property type="entry name" value="ATP-synt_I"/>
    <property type="match status" value="1"/>
</dbReference>
<organism evidence="8 9">
    <name type="scientific">Inhella crocodyli</name>
    <dbReference type="NCBI Taxonomy" id="2499851"/>
    <lineage>
        <taxon>Bacteria</taxon>
        <taxon>Pseudomonadati</taxon>
        <taxon>Pseudomonadota</taxon>
        <taxon>Betaproteobacteria</taxon>
        <taxon>Burkholderiales</taxon>
        <taxon>Sphaerotilaceae</taxon>
        <taxon>Inhella</taxon>
    </lineage>
</organism>
<evidence type="ECO:0000256" key="6">
    <source>
        <dbReference type="SAM" id="MobiDB-lite"/>
    </source>
</evidence>
<dbReference type="GO" id="GO:0005886">
    <property type="term" value="C:plasma membrane"/>
    <property type="evidence" value="ECO:0007669"/>
    <property type="project" value="UniProtKB-SubCell"/>
</dbReference>
<feature type="region of interest" description="Disordered" evidence="6">
    <location>
        <begin position="1"/>
        <end position="35"/>
    </location>
</feature>
<evidence type="ECO:0000256" key="3">
    <source>
        <dbReference type="ARBA" id="ARBA00022692"/>
    </source>
</evidence>
<keyword evidence="2" id="KW-1003">Cell membrane</keyword>
<evidence type="ECO:0000256" key="2">
    <source>
        <dbReference type="ARBA" id="ARBA00022475"/>
    </source>
</evidence>
<dbReference type="Proteomes" id="UP000288587">
    <property type="component" value="Unassembled WGS sequence"/>
</dbReference>
<feature type="transmembrane region" description="Helical" evidence="7">
    <location>
        <begin position="89"/>
        <end position="107"/>
    </location>
</feature>
<feature type="transmembrane region" description="Helical" evidence="7">
    <location>
        <begin position="59"/>
        <end position="77"/>
    </location>
</feature>
<evidence type="ECO:0000313" key="8">
    <source>
        <dbReference type="EMBL" id="RVT86066.1"/>
    </source>
</evidence>
<comment type="subcellular location">
    <subcellularLocation>
        <location evidence="1">Cell membrane</location>
        <topology evidence="1">Multi-pass membrane protein</topology>
    </subcellularLocation>
</comment>
<evidence type="ECO:0000313" key="9">
    <source>
        <dbReference type="Proteomes" id="UP000288587"/>
    </source>
</evidence>
<comment type="caution">
    <text evidence="8">The sequence shown here is derived from an EMBL/GenBank/DDBJ whole genome shotgun (WGS) entry which is preliminary data.</text>
</comment>
<keyword evidence="4 7" id="KW-1133">Transmembrane helix</keyword>
<evidence type="ECO:0000256" key="7">
    <source>
        <dbReference type="SAM" id="Phobius"/>
    </source>
</evidence>
<name>A0A3S2UHI3_9BURK</name>
<evidence type="ECO:0000256" key="4">
    <source>
        <dbReference type="ARBA" id="ARBA00022989"/>
    </source>
</evidence>
<feature type="transmembrane region" description="Helical" evidence="7">
    <location>
        <begin position="148"/>
        <end position="170"/>
    </location>
</feature>
<protein>
    <submittedName>
        <fullName evidence="8">ATP synthase subunit I</fullName>
    </submittedName>
</protein>
<dbReference type="InterPro" id="IPR005598">
    <property type="entry name" value="ATP_synth_I"/>
</dbReference>
<evidence type="ECO:0000256" key="1">
    <source>
        <dbReference type="ARBA" id="ARBA00004651"/>
    </source>
</evidence>
<accession>A0A3S2UHI3</accession>
<proteinExistence type="predicted"/>
<reference evidence="8 9" key="1">
    <citation type="submission" date="2019-01" db="EMBL/GenBank/DDBJ databases">
        <authorList>
            <person name="Chen W.-M."/>
        </authorList>
    </citation>
    <scope>NUCLEOTIDE SEQUENCE [LARGE SCALE GENOMIC DNA]</scope>
    <source>
        <strain evidence="8 9">CCP-18</strain>
    </source>
</reference>
<gene>
    <name evidence="8" type="ORF">EOD73_08460</name>
</gene>